<dbReference type="EMBL" id="BLAF01000053">
    <property type="protein sequence ID" value="GES24542.1"/>
    <property type="molecule type" value="Genomic_DNA"/>
</dbReference>
<reference evidence="1 2" key="1">
    <citation type="submission" date="2019-10" db="EMBL/GenBank/DDBJ databases">
        <title>Whole genome shotgun sequence of Acrocarpospora pleiomorpha NBRC 16267.</title>
        <authorList>
            <person name="Ichikawa N."/>
            <person name="Kimura A."/>
            <person name="Kitahashi Y."/>
            <person name="Komaki H."/>
            <person name="Oguchi A."/>
        </authorList>
    </citation>
    <scope>NUCLEOTIDE SEQUENCE [LARGE SCALE GENOMIC DNA]</scope>
    <source>
        <strain evidence="1 2">NBRC 16267</strain>
    </source>
</reference>
<name>A0A5M3XU16_9ACTN</name>
<sequence>MLIRRNTTALGGNIANRFFASPAPTCTDTIASNTSPDGGTASDAALTPAPIRILYGRADPETVSAVTSATPSRTS</sequence>
<dbReference type="Proteomes" id="UP000377595">
    <property type="component" value="Unassembled WGS sequence"/>
</dbReference>
<comment type="caution">
    <text evidence="1">The sequence shown here is derived from an EMBL/GenBank/DDBJ whole genome shotgun (WGS) entry which is preliminary data.</text>
</comment>
<evidence type="ECO:0000313" key="1">
    <source>
        <dbReference type="EMBL" id="GES24542.1"/>
    </source>
</evidence>
<accession>A0A5M3XU16</accession>
<keyword evidence="2" id="KW-1185">Reference proteome</keyword>
<organism evidence="1 2">
    <name type="scientific">Acrocarpospora pleiomorpha</name>
    <dbReference type="NCBI Taxonomy" id="90975"/>
    <lineage>
        <taxon>Bacteria</taxon>
        <taxon>Bacillati</taxon>
        <taxon>Actinomycetota</taxon>
        <taxon>Actinomycetes</taxon>
        <taxon>Streptosporangiales</taxon>
        <taxon>Streptosporangiaceae</taxon>
        <taxon>Acrocarpospora</taxon>
    </lineage>
</organism>
<evidence type="ECO:0000313" key="2">
    <source>
        <dbReference type="Proteomes" id="UP000377595"/>
    </source>
</evidence>
<dbReference type="AlphaFoldDB" id="A0A5M3XU16"/>
<proteinExistence type="predicted"/>
<gene>
    <name evidence="1" type="ORF">Aple_074410</name>
</gene>
<protein>
    <submittedName>
        <fullName evidence="1">Uncharacterized protein</fullName>
    </submittedName>
</protein>